<evidence type="ECO:0000313" key="15">
    <source>
        <dbReference type="EMBL" id="KGL39803.1"/>
    </source>
</evidence>
<dbReference type="InterPro" id="IPR013785">
    <property type="entry name" value="Aldolase_TIM"/>
</dbReference>
<evidence type="ECO:0000256" key="12">
    <source>
        <dbReference type="HAMAP-Rule" id="MF_01014"/>
    </source>
</evidence>
<evidence type="ECO:0000256" key="14">
    <source>
        <dbReference type="RuleBase" id="RU003658"/>
    </source>
</evidence>
<dbReference type="GO" id="GO:0003949">
    <property type="term" value="F:1-(5-phosphoribosyl)-5-[(5-phosphoribosylamino)methylideneamino]imidazole-4-carboxamide isomerase activity"/>
    <property type="evidence" value="ECO:0007669"/>
    <property type="project" value="UniProtKB-UniRule"/>
</dbReference>
<evidence type="ECO:0000313" key="16">
    <source>
        <dbReference type="Proteomes" id="UP000029844"/>
    </source>
</evidence>
<protein>
    <recommendedName>
        <fullName evidence="6 12">1-(5-phosphoribosyl)-5-[(5-phosphoribosylamino)methylideneamino] imidazole-4-carboxamide isomerase</fullName>
        <ecNumber evidence="5 12">5.3.1.16</ecNumber>
    </recommendedName>
    <alternativeName>
        <fullName evidence="11 12">Phosphoribosylformimino-5-aminoimidazole carboxamide ribotide isomerase</fullName>
    </alternativeName>
</protein>
<dbReference type="InterPro" id="IPR044524">
    <property type="entry name" value="Isoase_HisA-like"/>
</dbReference>
<comment type="similarity">
    <text evidence="4 12 13">Belongs to the HisA/HisF family.</text>
</comment>
<dbReference type="Pfam" id="PF00977">
    <property type="entry name" value="His_biosynth"/>
    <property type="match status" value="1"/>
</dbReference>
<feature type="active site" description="Proton acceptor" evidence="12">
    <location>
        <position position="8"/>
    </location>
</feature>
<evidence type="ECO:0000256" key="4">
    <source>
        <dbReference type="ARBA" id="ARBA00009667"/>
    </source>
</evidence>
<organism evidence="15 16">
    <name type="scientific">Listeria booriae</name>
    <dbReference type="NCBI Taxonomy" id="1552123"/>
    <lineage>
        <taxon>Bacteria</taxon>
        <taxon>Bacillati</taxon>
        <taxon>Bacillota</taxon>
        <taxon>Bacilli</taxon>
        <taxon>Bacillales</taxon>
        <taxon>Listeriaceae</taxon>
        <taxon>Listeria</taxon>
    </lineage>
</organism>
<comment type="subcellular location">
    <subcellularLocation>
        <location evidence="2 12 14">Cytoplasm</location>
    </subcellularLocation>
</comment>
<dbReference type="GO" id="GO:0000105">
    <property type="term" value="P:L-histidine biosynthetic process"/>
    <property type="evidence" value="ECO:0007669"/>
    <property type="project" value="UniProtKB-UniRule"/>
</dbReference>
<evidence type="ECO:0000256" key="8">
    <source>
        <dbReference type="ARBA" id="ARBA00022605"/>
    </source>
</evidence>
<evidence type="ECO:0000256" key="10">
    <source>
        <dbReference type="ARBA" id="ARBA00023235"/>
    </source>
</evidence>
<dbReference type="Gene3D" id="3.20.20.70">
    <property type="entry name" value="Aldolase class I"/>
    <property type="match status" value="1"/>
</dbReference>
<dbReference type="FunFam" id="3.20.20.70:FF:000009">
    <property type="entry name" value="1-(5-phosphoribosyl)-5-[(5-phosphoribosylamino)methylideneamino] imidazole-4-carboxamide isomerase"/>
    <property type="match status" value="1"/>
</dbReference>
<dbReference type="UniPathway" id="UPA00031">
    <property type="reaction ID" value="UER00009"/>
</dbReference>
<dbReference type="InterPro" id="IPR023016">
    <property type="entry name" value="HisA/PriA"/>
</dbReference>
<dbReference type="GeneID" id="58718100"/>
<comment type="catalytic activity">
    <reaction evidence="1 12 14">
        <text>1-(5-phospho-beta-D-ribosyl)-5-[(5-phospho-beta-D-ribosylamino)methylideneamino]imidazole-4-carboxamide = 5-[(5-phospho-1-deoxy-D-ribulos-1-ylimino)methylamino]-1-(5-phospho-beta-D-ribosyl)imidazole-4-carboxamide</text>
        <dbReference type="Rhea" id="RHEA:15469"/>
        <dbReference type="ChEBI" id="CHEBI:58435"/>
        <dbReference type="ChEBI" id="CHEBI:58525"/>
        <dbReference type="EC" id="5.3.1.16"/>
    </reaction>
</comment>
<evidence type="ECO:0000256" key="2">
    <source>
        <dbReference type="ARBA" id="ARBA00004496"/>
    </source>
</evidence>
<sequence>MRIFPAIDLKNGRCVRLYQGDFAQETVVNPDPIAQAKAFSEQGATYLHIVDLDGALEGKPINLDVIRSMKKAANLPVQVGGGIRHMKQVTFYLEEAGIDRVIIGSAALENPDFVRQAVTLYGDKIAVGIDAKNGFVATSGWLDVSTTDYLTFAKEVEKIGVQTIIFTDIAKDGTLEGPNLEQLQAMQQAVNVDIIASGGVSNKQDLEQLVQLGLYGAICGKALYNGNISMAEITEVENLAN</sequence>
<dbReference type="RefSeq" id="WP_036087008.1">
    <property type="nucleotide sequence ID" value="NZ_CBCSHQ010000018.1"/>
</dbReference>
<comment type="caution">
    <text evidence="15">The sequence shown here is derived from an EMBL/GenBank/DDBJ whole genome shotgun (WGS) entry which is preliminary data.</text>
</comment>
<dbReference type="PANTHER" id="PTHR43090:SF2">
    <property type="entry name" value="1-(5-PHOSPHORIBOSYL)-5-[(5-PHOSPHORIBOSYLAMINO)METHYLIDENEAMINO] IMIDAZOLE-4-CARBOXAMIDE ISOMERASE"/>
    <property type="match status" value="1"/>
</dbReference>
<keyword evidence="10 12" id="KW-0413">Isomerase</keyword>
<evidence type="ECO:0000256" key="11">
    <source>
        <dbReference type="ARBA" id="ARBA00030547"/>
    </source>
</evidence>
<reference evidence="15 16" key="1">
    <citation type="submission" date="2014-05" db="EMBL/GenBank/DDBJ databases">
        <title>Novel Listeriaceae from food processing environments.</title>
        <authorList>
            <person name="den Bakker H.C."/>
        </authorList>
    </citation>
    <scope>NUCLEOTIDE SEQUENCE [LARGE SCALE GENOMIC DNA]</scope>
    <source>
        <strain evidence="15 16">FSL A5-0281</strain>
    </source>
</reference>
<dbReference type="InterPro" id="IPR011060">
    <property type="entry name" value="RibuloseP-bd_barrel"/>
</dbReference>
<evidence type="ECO:0000256" key="6">
    <source>
        <dbReference type="ARBA" id="ARBA00018464"/>
    </source>
</evidence>
<evidence type="ECO:0000256" key="1">
    <source>
        <dbReference type="ARBA" id="ARBA00000901"/>
    </source>
</evidence>
<dbReference type="SUPFAM" id="SSF51366">
    <property type="entry name" value="Ribulose-phoshate binding barrel"/>
    <property type="match status" value="1"/>
</dbReference>
<dbReference type="InterPro" id="IPR006062">
    <property type="entry name" value="His_biosynth"/>
</dbReference>
<dbReference type="STRING" id="1552123.EP57_12130"/>
<evidence type="ECO:0000256" key="13">
    <source>
        <dbReference type="RuleBase" id="RU003657"/>
    </source>
</evidence>
<keyword evidence="16" id="KW-1185">Reference proteome</keyword>
<dbReference type="GO" id="GO:0000162">
    <property type="term" value="P:L-tryptophan biosynthetic process"/>
    <property type="evidence" value="ECO:0007669"/>
    <property type="project" value="TreeGrafter"/>
</dbReference>
<keyword evidence="7 12" id="KW-0963">Cytoplasm</keyword>
<evidence type="ECO:0000256" key="3">
    <source>
        <dbReference type="ARBA" id="ARBA00005133"/>
    </source>
</evidence>
<name>A0A099W5W1_9LIST</name>
<feature type="active site" description="Proton donor" evidence="12">
    <location>
        <position position="130"/>
    </location>
</feature>
<dbReference type="OrthoDB" id="9807749at2"/>
<dbReference type="PANTHER" id="PTHR43090">
    <property type="entry name" value="1-(5-PHOSPHORIBOSYL)-5-[(5-PHOSPHORIBOSYLAMINO)METHYLIDENEAMINO] IMIDAZOLE-4-CARBOXAMIDE ISOMERASE"/>
    <property type="match status" value="1"/>
</dbReference>
<dbReference type="AlphaFoldDB" id="A0A099W5W1"/>
<dbReference type="eggNOG" id="COG0106">
    <property type="taxonomic scope" value="Bacteria"/>
</dbReference>
<keyword evidence="9 12" id="KW-0368">Histidine biosynthesis</keyword>
<dbReference type="InterPro" id="IPR006063">
    <property type="entry name" value="HisA_bact_arch"/>
</dbReference>
<dbReference type="NCBIfam" id="TIGR00007">
    <property type="entry name" value="1-(5-phosphoribosyl)-5-[(5-phosphoribosylamino)methylideneamino]imidazole-4-carboxamide isomerase"/>
    <property type="match status" value="1"/>
</dbReference>
<dbReference type="EMBL" id="JNFA01000025">
    <property type="protein sequence ID" value="KGL39803.1"/>
    <property type="molecule type" value="Genomic_DNA"/>
</dbReference>
<keyword evidence="8 12" id="KW-0028">Amino-acid biosynthesis</keyword>
<dbReference type="CDD" id="cd04732">
    <property type="entry name" value="HisA"/>
    <property type="match status" value="1"/>
</dbReference>
<dbReference type="HAMAP" id="MF_01014">
    <property type="entry name" value="HisA"/>
    <property type="match status" value="1"/>
</dbReference>
<evidence type="ECO:0000256" key="9">
    <source>
        <dbReference type="ARBA" id="ARBA00023102"/>
    </source>
</evidence>
<evidence type="ECO:0000256" key="5">
    <source>
        <dbReference type="ARBA" id="ARBA00012550"/>
    </source>
</evidence>
<evidence type="ECO:0000256" key="7">
    <source>
        <dbReference type="ARBA" id="ARBA00022490"/>
    </source>
</evidence>
<dbReference type="Proteomes" id="UP000029844">
    <property type="component" value="Unassembled WGS sequence"/>
</dbReference>
<proteinExistence type="inferred from homology"/>
<accession>A0A099W5W1</accession>
<dbReference type="GO" id="GO:0005737">
    <property type="term" value="C:cytoplasm"/>
    <property type="evidence" value="ECO:0007669"/>
    <property type="project" value="UniProtKB-SubCell"/>
</dbReference>
<gene>
    <name evidence="12" type="primary">hisA</name>
    <name evidence="15" type="ORF">EP57_12130</name>
</gene>
<dbReference type="EC" id="5.3.1.16" evidence="5 12"/>
<comment type="pathway">
    <text evidence="3 12 14">Amino-acid biosynthesis; L-histidine biosynthesis; L-histidine from 5-phospho-alpha-D-ribose 1-diphosphate: step 4/9.</text>
</comment>